<keyword evidence="3" id="KW-1185">Reference proteome</keyword>
<name>A0ABS8V6M1_DATST</name>
<evidence type="ECO:0000313" key="3">
    <source>
        <dbReference type="Proteomes" id="UP000823775"/>
    </source>
</evidence>
<proteinExistence type="predicted"/>
<reference evidence="2 3" key="1">
    <citation type="journal article" date="2021" name="BMC Genomics">
        <title>Datura genome reveals duplications of psychoactive alkaloid biosynthetic genes and high mutation rate following tissue culture.</title>
        <authorList>
            <person name="Rajewski A."/>
            <person name="Carter-House D."/>
            <person name="Stajich J."/>
            <person name="Litt A."/>
        </authorList>
    </citation>
    <scope>NUCLEOTIDE SEQUENCE [LARGE SCALE GENOMIC DNA]</scope>
    <source>
        <strain evidence="2">AR-01</strain>
    </source>
</reference>
<accession>A0ABS8V6M1</accession>
<evidence type="ECO:0000256" key="1">
    <source>
        <dbReference type="SAM" id="MobiDB-lite"/>
    </source>
</evidence>
<sequence>MERQAAKALTQRLIGLNSKGKGNRLSKGFTIDRERQADASFSAFLSILPIRRASYGTIEFIAGLVIQSQQLTVGFRQLEERSLQGHCGVAECEQSALTAFDQLAQWVGLAAFRVAHPPKMAAGKTGARTRAVCEDRRSNLRILLSLREDEPRLRYRKEYSDRGLWLSCFAYYRIARRACCKRSCPTTFFLQTSLATSASVVFESLLRGGAFNNTSSLVSWLSENRPKAGPAGLASHEMDGNQKGSQKPGGRGFWAHGNGSGWRVLLS</sequence>
<dbReference type="EMBL" id="JACEIK010003686">
    <property type="protein sequence ID" value="MCD9642708.1"/>
    <property type="molecule type" value="Genomic_DNA"/>
</dbReference>
<organism evidence="2 3">
    <name type="scientific">Datura stramonium</name>
    <name type="common">Jimsonweed</name>
    <name type="synonym">Common thornapple</name>
    <dbReference type="NCBI Taxonomy" id="4076"/>
    <lineage>
        <taxon>Eukaryota</taxon>
        <taxon>Viridiplantae</taxon>
        <taxon>Streptophyta</taxon>
        <taxon>Embryophyta</taxon>
        <taxon>Tracheophyta</taxon>
        <taxon>Spermatophyta</taxon>
        <taxon>Magnoliopsida</taxon>
        <taxon>eudicotyledons</taxon>
        <taxon>Gunneridae</taxon>
        <taxon>Pentapetalae</taxon>
        <taxon>asterids</taxon>
        <taxon>lamiids</taxon>
        <taxon>Solanales</taxon>
        <taxon>Solanaceae</taxon>
        <taxon>Solanoideae</taxon>
        <taxon>Datureae</taxon>
        <taxon>Datura</taxon>
    </lineage>
</organism>
<gene>
    <name evidence="2" type="ORF">HAX54_029616</name>
</gene>
<comment type="caution">
    <text evidence="2">The sequence shown here is derived from an EMBL/GenBank/DDBJ whole genome shotgun (WGS) entry which is preliminary data.</text>
</comment>
<evidence type="ECO:0000313" key="2">
    <source>
        <dbReference type="EMBL" id="MCD9642708.1"/>
    </source>
</evidence>
<protein>
    <submittedName>
        <fullName evidence="2">Uncharacterized protein</fullName>
    </submittedName>
</protein>
<feature type="region of interest" description="Disordered" evidence="1">
    <location>
        <begin position="228"/>
        <end position="256"/>
    </location>
</feature>
<dbReference type="Proteomes" id="UP000823775">
    <property type="component" value="Unassembled WGS sequence"/>
</dbReference>